<evidence type="ECO:0000313" key="5">
    <source>
        <dbReference type="Proteomes" id="UP001152049"/>
    </source>
</evidence>
<evidence type="ECO:0000259" key="3">
    <source>
        <dbReference type="Pfam" id="PF01370"/>
    </source>
</evidence>
<dbReference type="InterPro" id="IPR001509">
    <property type="entry name" value="Epimerase_deHydtase"/>
</dbReference>
<keyword evidence="5" id="KW-1185">Reference proteome</keyword>
<sequence>MDGKLVLLTGGTGFLGYEILVDLLKSGFRVRAAARSQVKIDAVQSASSIVSLGPSPTQLTFVIIPDMTIEGAYDEAVQGVDYIIHAAAPIHAWGLSQDQLEDALVTASINGSLGILKSAHEKSKTVKRIVMTSSTVAIAPPEVYTHNEVGETIRGPENRVLVPEPPYESELQAYCIGKAAALNASEAFVRNNATSFDLISIMPSWVFGRKELMDSTEGILTDSTRALINGLLNGHDMEPTIGNAVLCADVARAHVKVLDPSVEGNQSFVMNTEAKWEDTIPIIKKYFPEAFDSGFFKERRPQPTIPVKWDSSKVKDVLKIELASYDALVKEVVGQYLELAKKEGLYGK</sequence>
<gene>
    <name evidence="4" type="ORF">NW762_011641</name>
</gene>
<evidence type="ECO:0000256" key="1">
    <source>
        <dbReference type="ARBA" id="ARBA00023002"/>
    </source>
</evidence>
<dbReference type="AlphaFoldDB" id="A0A9W8RSU4"/>
<dbReference type="InterPro" id="IPR050425">
    <property type="entry name" value="NAD(P)_dehydrat-like"/>
</dbReference>
<dbReference type="GO" id="GO:0016616">
    <property type="term" value="F:oxidoreductase activity, acting on the CH-OH group of donors, NAD or NADP as acceptor"/>
    <property type="evidence" value="ECO:0007669"/>
    <property type="project" value="TreeGrafter"/>
</dbReference>
<protein>
    <recommendedName>
        <fullName evidence="3">NAD-dependent epimerase/dehydratase domain-containing protein</fullName>
    </recommendedName>
</protein>
<proteinExistence type="inferred from homology"/>
<organism evidence="4 5">
    <name type="scientific">Fusarium torreyae</name>
    <dbReference type="NCBI Taxonomy" id="1237075"/>
    <lineage>
        <taxon>Eukaryota</taxon>
        <taxon>Fungi</taxon>
        <taxon>Dikarya</taxon>
        <taxon>Ascomycota</taxon>
        <taxon>Pezizomycotina</taxon>
        <taxon>Sordariomycetes</taxon>
        <taxon>Hypocreomycetidae</taxon>
        <taxon>Hypocreales</taxon>
        <taxon>Nectriaceae</taxon>
        <taxon>Fusarium</taxon>
    </lineage>
</organism>
<evidence type="ECO:0000256" key="2">
    <source>
        <dbReference type="ARBA" id="ARBA00023445"/>
    </source>
</evidence>
<feature type="domain" description="NAD-dependent epimerase/dehydratase" evidence="3">
    <location>
        <begin position="6"/>
        <end position="264"/>
    </location>
</feature>
<dbReference type="Pfam" id="PF01370">
    <property type="entry name" value="Epimerase"/>
    <property type="match status" value="1"/>
</dbReference>
<reference evidence="4" key="1">
    <citation type="submission" date="2022-09" db="EMBL/GenBank/DDBJ databases">
        <title>Fusarium specimens isolated from Avocado Roots.</title>
        <authorList>
            <person name="Stajich J."/>
            <person name="Roper C."/>
            <person name="Heimlech-Rivalta G."/>
        </authorList>
    </citation>
    <scope>NUCLEOTIDE SEQUENCE</scope>
    <source>
        <strain evidence="4">CF00136</strain>
    </source>
</reference>
<dbReference type="Proteomes" id="UP001152049">
    <property type="component" value="Unassembled WGS sequence"/>
</dbReference>
<dbReference type="PANTHER" id="PTHR10366:SF564">
    <property type="entry name" value="STEROL-4-ALPHA-CARBOXYLATE 3-DEHYDROGENASE, DECARBOXYLATING"/>
    <property type="match status" value="1"/>
</dbReference>
<keyword evidence="1" id="KW-0560">Oxidoreductase</keyword>
<comment type="caution">
    <text evidence="4">The sequence shown here is derived from an EMBL/GenBank/DDBJ whole genome shotgun (WGS) entry which is preliminary data.</text>
</comment>
<name>A0A9W8RSU4_9HYPO</name>
<dbReference type="Gene3D" id="3.40.50.720">
    <property type="entry name" value="NAD(P)-binding Rossmann-like Domain"/>
    <property type="match status" value="1"/>
</dbReference>
<comment type="similarity">
    <text evidence="2">Belongs to the NAD(P)-dependent epimerase/dehydratase family. Dihydroflavonol-4-reductase subfamily.</text>
</comment>
<dbReference type="PANTHER" id="PTHR10366">
    <property type="entry name" value="NAD DEPENDENT EPIMERASE/DEHYDRATASE"/>
    <property type="match status" value="1"/>
</dbReference>
<dbReference type="SUPFAM" id="SSF51735">
    <property type="entry name" value="NAD(P)-binding Rossmann-fold domains"/>
    <property type="match status" value="1"/>
</dbReference>
<dbReference type="EMBL" id="JAOQAZ010000029">
    <property type="protein sequence ID" value="KAJ4250991.1"/>
    <property type="molecule type" value="Genomic_DNA"/>
</dbReference>
<evidence type="ECO:0000313" key="4">
    <source>
        <dbReference type="EMBL" id="KAJ4250991.1"/>
    </source>
</evidence>
<accession>A0A9W8RSU4</accession>
<dbReference type="OrthoDB" id="2735536at2759"/>
<dbReference type="InterPro" id="IPR036291">
    <property type="entry name" value="NAD(P)-bd_dom_sf"/>
</dbReference>